<gene>
    <name evidence="2" type="ORF">SAMN05421748_113205</name>
</gene>
<evidence type="ECO:0000313" key="3">
    <source>
        <dbReference type="Proteomes" id="UP000219612"/>
    </source>
</evidence>
<reference evidence="3" key="1">
    <citation type="submission" date="2017-09" db="EMBL/GenBank/DDBJ databases">
        <authorList>
            <person name="Varghese N."/>
            <person name="Submissions S."/>
        </authorList>
    </citation>
    <scope>NUCLEOTIDE SEQUENCE [LARGE SCALE GENOMIC DNA]</scope>
    <source>
        <strain evidence="3">CGMCC 4.6857</strain>
    </source>
</reference>
<feature type="transmembrane region" description="Helical" evidence="1">
    <location>
        <begin position="6"/>
        <end position="27"/>
    </location>
</feature>
<proteinExistence type="predicted"/>
<organism evidence="2 3">
    <name type="scientific">Paractinoplanes atraurantiacus</name>
    <dbReference type="NCBI Taxonomy" id="1036182"/>
    <lineage>
        <taxon>Bacteria</taxon>
        <taxon>Bacillati</taxon>
        <taxon>Actinomycetota</taxon>
        <taxon>Actinomycetes</taxon>
        <taxon>Micromonosporales</taxon>
        <taxon>Micromonosporaceae</taxon>
        <taxon>Paractinoplanes</taxon>
    </lineage>
</organism>
<keyword evidence="1" id="KW-0472">Membrane</keyword>
<dbReference type="AlphaFoldDB" id="A0A285IYR1"/>
<feature type="transmembrane region" description="Helical" evidence="1">
    <location>
        <begin position="39"/>
        <end position="57"/>
    </location>
</feature>
<name>A0A285IYR1_9ACTN</name>
<dbReference type="RefSeq" id="WP_097323057.1">
    <property type="nucleotide sequence ID" value="NZ_OBDY01000013.1"/>
</dbReference>
<dbReference type="Proteomes" id="UP000219612">
    <property type="component" value="Unassembled WGS sequence"/>
</dbReference>
<keyword evidence="3" id="KW-1185">Reference proteome</keyword>
<evidence type="ECO:0000313" key="2">
    <source>
        <dbReference type="EMBL" id="SNY53185.1"/>
    </source>
</evidence>
<keyword evidence="1" id="KW-1133">Transmembrane helix</keyword>
<keyword evidence="1" id="KW-0812">Transmembrane</keyword>
<dbReference type="EMBL" id="OBDY01000013">
    <property type="protein sequence ID" value="SNY53185.1"/>
    <property type="molecule type" value="Genomic_DNA"/>
</dbReference>
<sequence length="107" mass="10631">MGTSQTVISVGAVCFGMVVGFVTYRSLARSGPTSSVSDIAAVVGVVGGGVVTSLFDPTQGDAFGWYAIGLVAGMALYPVVVLTLGKKVSQDSGGSVLLGSDSDPSPE</sequence>
<dbReference type="OrthoDB" id="4332675at2"/>
<accession>A0A285IYR1</accession>
<evidence type="ECO:0000256" key="1">
    <source>
        <dbReference type="SAM" id="Phobius"/>
    </source>
</evidence>
<feature type="transmembrane region" description="Helical" evidence="1">
    <location>
        <begin position="63"/>
        <end position="84"/>
    </location>
</feature>
<protein>
    <submittedName>
        <fullName evidence="2">Uncharacterized protein</fullName>
    </submittedName>
</protein>